<reference evidence="2 3" key="1">
    <citation type="journal article" date="2003" name="Nature">
        <title>The genome of a motile marine Synechococcus.</title>
        <authorList>
            <person name="Palenik B."/>
            <person name="Brahamsha B."/>
            <person name="Larimer F."/>
            <person name="Land M."/>
            <person name="Hauser L."/>
            <person name="Chain P."/>
            <person name="Lamerdin J."/>
            <person name="Regala W."/>
            <person name="Allen E.A."/>
            <person name="McCarren J."/>
            <person name="Paulsen I."/>
            <person name="Dufresne A."/>
            <person name="Partensky F."/>
            <person name="Webb E."/>
            <person name="Waterbury J."/>
        </authorList>
    </citation>
    <scope>NUCLEOTIDE SEQUENCE [LARGE SCALE GENOMIC DNA]</scope>
    <source>
        <strain evidence="2 3">WH8102</strain>
    </source>
</reference>
<dbReference type="Proteomes" id="UP000001422">
    <property type="component" value="Chromosome"/>
</dbReference>
<dbReference type="HOGENOM" id="CLU_058669_1_2_3"/>
<dbReference type="eggNOG" id="COG5135">
    <property type="taxonomic scope" value="Bacteria"/>
</dbReference>
<dbReference type="Pfam" id="PF12766">
    <property type="entry name" value="Pyridox_oxase_2"/>
    <property type="match status" value="1"/>
</dbReference>
<protein>
    <recommendedName>
        <fullName evidence="1">Pyridoxamine 5'-phosphate oxidase Alr4036 family FMN-binding domain-containing protein</fullName>
    </recommendedName>
</protein>
<dbReference type="SUPFAM" id="SSF50475">
    <property type="entry name" value="FMN-binding split barrel"/>
    <property type="match status" value="1"/>
</dbReference>
<evidence type="ECO:0000313" key="2">
    <source>
        <dbReference type="EMBL" id="CAE07390.1"/>
    </source>
</evidence>
<dbReference type="RefSeq" id="WP_011127740.1">
    <property type="nucleotide sequence ID" value="NC_005070.1"/>
</dbReference>
<feature type="domain" description="Pyridoxamine 5'-phosphate oxidase Alr4036 family FMN-binding" evidence="1">
    <location>
        <begin position="10"/>
        <end position="99"/>
    </location>
</feature>
<gene>
    <name evidence="2" type="ordered locus">SYNW0875</name>
</gene>
<proteinExistence type="predicted"/>
<dbReference type="PANTHER" id="PTHR28243:SF1">
    <property type="entry name" value="PYRIDOXAMINE 5'-PHOSPHATE OXIDASE ALR4036 FAMILY FMN-BINDING DOMAIN-CONTAINING PROTEIN"/>
    <property type="match status" value="1"/>
</dbReference>
<dbReference type="GO" id="GO:0010181">
    <property type="term" value="F:FMN binding"/>
    <property type="evidence" value="ECO:0007669"/>
    <property type="project" value="InterPro"/>
</dbReference>
<dbReference type="InterPro" id="IPR024624">
    <property type="entry name" value="Pyridox_Oxase_Alr4036_FMN-bd"/>
</dbReference>
<accession>Q7U7V5</accession>
<dbReference type="AlphaFoldDB" id="Q7U7V5"/>
<keyword evidence="3" id="KW-1185">Reference proteome</keyword>
<dbReference type="KEGG" id="syw:SYNW0875"/>
<dbReference type="STRING" id="84588.SYNW0875"/>
<name>Q7U7V5_PARMW</name>
<evidence type="ECO:0000259" key="1">
    <source>
        <dbReference type="Pfam" id="PF12766"/>
    </source>
</evidence>
<dbReference type="PANTHER" id="PTHR28243">
    <property type="entry name" value="AGL049CP"/>
    <property type="match status" value="1"/>
</dbReference>
<organism evidence="2 3">
    <name type="scientific">Parasynechococcus marenigrum (strain WH8102)</name>
    <dbReference type="NCBI Taxonomy" id="84588"/>
    <lineage>
        <taxon>Bacteria</taxon>
        <taxon>Bacillati</taxon>
        <taxon>Cyanobacteriota</taxon>
        <taxon>Cyanophyceae</taxon>
        <taxon>Synechococcales</taxon>
        <taxon>Prochlorococcaceae</taxon>
        <taxon>Parasynechococcus</taxon>
        <taxon>Parasynechococcus marenigrum</taxon>
    </lineage>
</organism>
<evidence type="ECO:0000313" key="3">
    <source>
        <dbReference type="Proteomes" id="UP000001422"/>
    </source>
</evidence>
<dbReference type="EMBL" id="BX569691">
    <property type="protein sequence ID" value="CAE07390.1"/>
    <property type="molecule type" value="Genomic_DNA"/>
</dbReference>
<dbReference type="InterPro" id="IPR012349">
    <property type="entry name" value="Split_barrel_FMN-bd"/>
</dbReference>
<dbReference type="Gene3D" id="2.30.110.10">
    <property type="entry name" value="Electron Transport, Fmn-binding Protein, Chain A"/>
    <property type="match status" value="1"/>
</dbReference>
<sequence length="188" mass="21426">MTAATDGALPPWRQRLRGALKREGRQVSARWLQLATVASDGTPRVRTLVFRGWNGADQLELYTDGRSSKIAEFNHQPQVELCWLLTKAKQQYRLRGTAAQVAVSPDQAQWRSLSPSGRALWGWPHPGQPFEPAAPFPQELPEDAPVPDHFVMVPISLQQVELLDLSHHPHQRLLWRRENGWLEQRLNP</sequence>